<sequence>MKGFDGLASRAARISASVCFPPHHCEAGTPAFTWSMCWPHPAQVVFPQTLQVTARHMVVLLVFVMVSLFPVLAVLPA</sequence>
<proteinExistence type="predicted"/>
<evidence type="ECO:0000256" key="1">
    <source>
        <dbReference type="SAM" id="Phobius"/>
    </source>
</evidence>
<keyword evidence="1" id="KW-0472">Membrane</keyword>
<dbReference type="AlphaFoldDB" id="K7RR43"/>
<name>K7RR43_ACIA4</name>
<dbReference type="PATRIC" id="fig|1171373.8.peg.2692"/>
<feature type="transmembrane region" description="Helical" evidence="1">
    <location>
        <begin position="57"/>
        <end position="75"/>
    </location>
</feature>
<dbReference type="Proteomes" id="UP000000214">
    <property type="component" value="Chromosome"/>
</dbReference>
<keyword evidence="1" id="KW-1133">Transmembrane helix</keyword>
<keyword evidence="1" id="KW-0812">Transmembrane</keyword>
<accession>K7RR43</accession>
<dbReference type="STRING" id="1171373.PACID_27420"/>
<protein>
    <submittedName>
        <fullName evidence="2">Uncharacterized protein</fullName>
    </submittedName>
</protein>
<dbReference type="HOGENOM" id="CLU_2635168_0_0_11"/>
<dbReference type="EMBL" id="CP003493">
    <property type="protein sequence ID" value="AFV90509.1"/>
    <property type="molecule type" value="Genomic_DNA"/>
</dbReference>
<dbReference type="KEGG" id="pbo:PACID_27420"/>
<evidence type="ECO:0000313" key="3">
    <source>
        <dbReference type="Proteomes" id="UP000000214"/>
    </source>
</evidence>
<evidence type="ECO:0000313" key="2">
    <source>
        <dbReference type="EMBL" id="AFV90509.1"/>
    </source>
</evidence>
<organism evidence="2 3">
    <name type="scientific">Acidipropionibacterium acidipropionici (strain ATCC 4875 / DSM 20272 / JCM 6432 / NBRC 12425 / NCIMB 8070 / 4)</name>
    <name type="common">Propionibacterium acidipropionici</name>
    <dbReference type="NCBI Taxonomy" id="1171373"/>
    <lineage>
        <taxon>Bacteria</taxon>
        <taxon>Bacillati</taxon>
        <taxon>Actinomycetota</taxon>
        <taxon>Actinomycetes</taxon>
        <taxon>Propionibacteriales</taxon>
        <taxon>Propionibacteriaceae</taxon>
        <taxon>Acidipropionibacterium</taxon>
    </lineage>
</organism>
<gene>
    <name evidence="2" type="ordered locus">PACID_27420</name>
</gene>
<reference evidence="2 3" key="1">
    <citation type="journal article" date="2012" name="BMC Genomics">
        <title>The genome sequence of Propionibacterium acidipropionici provides insights into its biotechnological and industrial potential.</title>
        <authorList>
            <person name="Parizzi L.P."/>
            <person name="Grassi M.C."/>
            <person name="Llerena L.A."/>
            <person name="Carazzolle M.F."/>
            <person name="Queiroz V.L."/>
            <person name="Lunardi I."/>
            <person name="Zeidler A.F."/>
            <person name="Teixeira P.J."/>
            <person name="Mieczkowski P."/>
            <person name="Rincones J."/>
            <person name="Pereira G.A."/>
        </authorList>
    </citation>
    <scope>NUCLEOTIDE SEQUENCE [LARGE SCALE GENOMIC DNA]</scope>
    <source>
        <strain evidence="3">ATCC 4875 / DSM 20272 / JCM 6432 / NBRC 12425 / NCIMB 8070</strain>
    </source>
</reference>